<name>A0A1G2C816_9BACT</name>
<dbReference type="Proteomes" id="UP000176648">
    <property type="component" value="Unassembled WGS sequence"/>
</dbReference>
<evidence type="ECO:0000313" key="2">
    <source>
        <dbReference type="Proteomes" id="UP000176648"/>
    </source>
</evidence>
<reference evidence="1 2" key="1">
    <citation type="journal article" date="2016" name="Nat. Commun.">
        <title>Thousands of microbial genomes shed light on interconnected biogeochemical processes in an aquifer system.</title>
        <authorList>
            <person name="Anantharaman K."/>
            <person name="Brown C.T."/>
            <person name="Hug L.A."/>
            <person name="Sharon I."/>
            <person name="Castelle C.J."/>
            <person name="Probst A.J."/>
            <person name="Thomas B.C."/>
            <person name="Singh A."/>
            <person name="Wilkins M.J."/>
            <person name="Karaoz U."/>
            <person name="Brodie E.L."/>
            <person name="Williams K.H."/>
            <person name="Hubbard S.S."/>
            <person name="Banfield J.F."/>
        </authorList>
    </citation>
    <scope>NUCLEOTIDE SEQUENCE [LARGE SCALE GENOMIC DNA]</scope>
</reference>
<protein>
    <submittedName>
        <fullName evidence="1">Uncharacterized protein</fullName>
    </submittedName>
</protein>
<accession>A0A1G2C816</accession>
<organism evidence="1 2">
    <name type="scientific">Candidatus Liptonbacteria bacterium GWB1_49_6</name>
    <dbReference type="NCBI Taxonomy" id="1798644"/>
    <lineage>
        <taxon>Bacteria</taxon>
        <taxon>Candidatus Liptoniibacteriota</taxon>
    </lineage>
</organism>
<dbReference type="AlphaFoldDB" id="A0A1G2C816"/>
<proteinExistence type="predicted"/>
<comment type="caution">
    <text evidence="1">The sequence shown here is derived from an EMBL/GenBank/DDBJ whole genome shotgun (WGS) entry which is preliminary data.</text>
</comment>
<dbReference type="EMBL" id="MHKU01000004">
    <property type="protein sequence ID" value="OGY97261.1"/>
    <property type="molecule type" value="Genomic_DNA"/>
</dbReference>
<gene>
    <name evidence="1" type="ORF">A2122_00255</name>
</gene>
<evidence type="ECO:0000313" key="1">
    <source>
        <dbReference type="EMBL" id="OGY97261.1"/>
    </source>
</evidence>
<sequence length="77" mass="8657">MYEELLEELFGKDGFGAYTHMHDEDARVCIFVDAPDAPDSVDPNVITLDHVKRVVILGYGDTTVMEVSHIGQLKTKY</sequence>